<accession>A0ABW4XUU6</accession>
<evidence type="ECO:0000256" key="8">
    <source>
        <dbReference type="ARBA" id="ARBA00023157"/>
    </source>
</evidence>
<dbReference type="Proteomes" id="UP001597342">
    <property type="component" value="Unassembled WGS sequence"/>
</dbReference>
<keyword evidence="2" id="KW-0645">Protease</keyword>
<evidence type="ECO:0000256" key="2">
    <source>
        <dbReference type="ARBA" id="ARBA00022670"/>
    </source>
</evidence>
<protein>
    <submittedName>
        <fullName evidence="10">M43 family zinc metalloprotease</fullName>
    </submittedName>
</protein>
<dbReference type="RefSeq" id="WP_379829485.1">
    <property type="nucleotide sequence ID" value="NZ_JBHUHU010000001.1"/>
</dbReference>
<dbReference type="Gene3D" id="3.40.390.10">
    <property type="entry name" value="Collagenase (Catalytic Domain)"/>
    <property type="match status" value="1"/>
</dbReference>
<organism evidence="10 11">
    <name type="scientific">Flagellimonas iocasae</name>
    <dbReference type="NCBI Taxonomy" id="2055905"/>
    <lineage>
        <taxon>Bacteria</taxon>
        <taxon>Pseudomonadati</taxon>
        <taxon>Bacteroidota</taxon>
        <taxon>Flavobacteriia</taxon>
        <taxon>Flavobacteriales</taxon>
        <taxon>Flavobacteriaceae</taxon>
        <taxon>Flagellimonas</taxon>
    </lineage>
</organism>
<sequence length="307" mass="33971">MIYSKSALLLIAVLAVILFLTSCSKNDDDIGPSPIPEPGNEVVYLPVVVHVMHNGEGIGEGPNLSNERINRQIEILNEDYRRKVETKGFNDHPDGGDAQIEFVLAKKTPTGAQTDGINRIDASQINVPELGYNQNHFAQYAYWNPNAYINIWTSALPESMMCLVLGSATAPETDLPGTQYLPVPGPNDAEGILINWMHFGESDIDCHARFGRTLTHEMGHYLGLLHTWGSGDCETNDFCDDTPAVDSHVFGKVPFIGCAGEEIMIGNYMNYSHDEVMNIFTKDQIQRMHYVLKNHPGRNALLTSPAL</sequence>
<evidence type="ECO:0000259" key="9">
    <source>
        <dbReference type="Pfam" id="PF05572"/>
    </source>
</evidence>
<keyword evidence="6" id="KW-0862">Zinc</keyword>
<keyword evidence="3" id="KW-0479">Metal-binding</keyword>
<evidence type="ECO:0000256" key="6">
    <source>
        <dbReference type="ARBA" id="ARBA00022833"/>
    </source>
</evidence>
<keyword evidence="4" id="KW-0732">Signal</keyword>
<keyword evidence="5" id="KW-0378">Hydrolase</keyword>
<evidence type="ECO:0000256" key="3">
    <source>
        <dbReference type="ARBA" id="ARBA00022723"/>
    </source>
</evidence>
<dbReference type="SUPFAM" id="SSF55486">
    <property type="entry name" value="Metalloproteases ('zincins'), catalytic domain"/>
    <property type="match status" value="1"/>
</dbReference>
<keyword evidence="7 10" id="KW-0482">Metalloprotease</keyword>
<dbReference type="PANTHER" id="PTHR47466:SF1">
    <property type="entry name" value="METALLOPROTEASE MEP1 (AFU_ORTHOLOGUE AFUA_1G07730)-RELATED"/>
    <property type="match status" value="1"/>
</dbReference>
<evidence type="ECO:0000313" key="10">
    <source>
        <dbReference type="EMBL" id="MFD2098714.1"/>
    </source>
</evidence>
<keyword evidence="11" id="KW-1185">Reference proteome</keyword>
<comment type="caution">
    <text evidence="10">The sequence shown here is derived from an EMBL/GenBank/DDBJ whole genome shotgun (WGS) entry which is preliminary data.</text>
</comment>
<gene>
    <name evidence="10" type="ORF">ACFSJE_02940</name>
</gene>
<evidence type="ECO:0000256" key="5">
    <source>
        <dbReference type="ARBA" id="ARBA00022801"/>
    </source>
</evidence>
<name>A0ABW4XUU6_9FLAO</name>
<dbReference type="GO" id="GO:0008237">
    <property type="term" value="F:metallopeptidase activity"/>
    <property type="evidence" value="ECO:0007669"/>
    <property type="project" value="UniProtKB-KW"/>
</dbReference>
<dbReference type="InterPro" id="IPR024079">
    <property type="entry name" value="MetalloPept_cat_dom_sf"/>
</dbReference>
<evidence type="ECO:0000256" key="7">
    <source>
        <dbReference type="ARBA" id="ARBA00023049"/>
    </source>
</evidence>
<dbReference type="PANTHER" id="PTHR47466">
    <property type="match status" value="1"/>
</dbReference>
<proteinExistence type="inferred from homology"/>
<evidence type="ECO:0000256" key="1">
    <source>
        <dbReference type="ARBA" id="ARBA00008721"/>
    </source>
</evidence>
<keyword evidence="8" id="KW-1015">Disulfide bond</keyword>
<dbReference type="EMBL" id="JBHUHU010000001">
    <property type="protein sequence ID" value="MFD2098714.1"/>
    <property type="molecule type" value="Genomic_DNA"/>
</dbReference>
<evidence type="ECO:0000256" key="4">
    <source>
        <dbReference type="ARBA" id="ARBA00022729"/>
    </source>
</evidence>
<dbReference type="PROSITE" id="PS51257">
    <property type="entry name" value="PROKAR_LIPOPROTEIN"/>
    <property type="match status" value="1"/>
</dbReference>
<dbReference type="InterPro" id="IPR008754">
    <property type="entry name" value="Peptidase_M43"/>
</dbReference>
<evidence type="ECO:0000313" key="11">
    <source>
        <dbReference type="Proteomes" id="UP001597342"/>
    </source>
</evidence>
<reference evidence="11" key="1">
    <citation type="journal article" date="2019" name="Int. J. Syst. Evol. Microbiol.">
        <title>The Global Catalogue of Microorganisms (GCM) 10K type strain sequencing project: providing services to taxonomists for standard genome sequencing and annotation.</title>
        <authorList>
            <consortium name="The Broad Institute Genomics Platform"/>
            <consortium name="The Broad Institute Genome Sequencing Center for Infectious Disease"/>
            <person name="Wu L."/>
            <person name="Ma J."/>
        </authorList>
    </citation>
    <scope>NUCLEOTIDE SEQUENCE [LARGE SCALE GENOMIC DNA]</scope>
    <source>
        <strain evidence="11">JCM 3389</strain>
    </source>
</reference>
<dbReference type="Pfam" id="PF05572">
    <property type="entry name" value="Peptidase_M43"/>
    <property type="match status" value="1"/>
</dbReference>
<feature type="domain" description="Peptidase M43 pregnancy-associated plasma-A" evidence="9">
    <location>
        <begin position="137"/>
        <end position="292"/>
    </location>
</feature>
<comment type="similarity">
    <text evidence="1">Belongs to the peptidase M43B family.</text>
</comment>